<organism evidence="6 7">
    <name type="scientific">Sneathiella litorea</name>
    <dbReference type="NCBI Taxonomy" id="2606216"/>
    <lineage>
        <taxon>Bacteria</taxon>
        <taxon>Pseudomonadati</taxon>
        <taxon>Pseudomonadota</taxon>
        <taxon>Alphaproteobacteria</taxon>
        <taxon>Sneathiellales</taxon>
        <taxon>Sneathiellaceae</taxon>
        <taxon>Sneathiella</taxon>
    </lineage>
</organism>
<evidence type="ECO:0000313" key="7">
    <source>
        <dbReference type="Proteomes" id="UP000476030"/>
    </source>
</evidence>
<dbReference type="PIRSF" id="PIRSF006232">
    <property type="entry name" value="Pirin"/>
    <property type="match status" value="1"/>
</dbReference>
<dbReference type="SUPFAM" id="SSF51182">
    <property type="entry name" value="RmlC-like cupins"/>
    <property type="match status" value="1"/>
</dbReference>
<dbReference type="InterPro" id="IPR003829">
    <property type="entry name" value="Pirin_N_dom"/>
</dbReference>
<dbReference type="Pfam" id="PF05726">
    <property type="entry name" value="Pirin_C"/>
    <property type="match status" value="1"/>
</dbReference>
<gene>
    <name evidence="6" type="ORF">GQE98_12180</name>
</gene>
<dbReference type="Pfam" id="PF02678">
    <property type="entry name" value="Pirin"/>
    <property type="match status" value="1"/>
</dbReference>
<dbReference type="PANTHER" id="PTHR13903">
    <property type="entry name" value="PIRIN-RELATED"/>
    <property type="match status" value="1"/>
</dbReference>
<sequence length="279" mass="30033">MSDLRKVSRDILSIEASDGAGVKLRRSIGSEMISELDPFLLLDNFGTENPDDYIAGFPSHPHRGFETVTYMIEGLMRHKDSTGAEGVLGPGSVQWMTAGRGIVHSEMPEQREGRMSGFQLWVNLPAKDKMCPPRYQNIDPEDVSVVDIGRAHIRVLAGTVDGPEGEVVGPVTGIATDPIYIDVTLVPGGSYSHALPEGHTAFAYVFEGTVNVGGSAIDKHHLAILTDGKGVELTSEAGGRAILVAGRPIGEPVARYGPFVMNSFDEIQQAVEDFRTGNF</sequence>
<dbReference type="InterPro" id="IPR008778">
    <property type="entry name" value="Pirin_C_dom"/>
</dbReference>
<feature type="binding site" evidence="2">
    <location>
        <position position="104"/>
    </location>
    <ligand>
        <name>Fe cation</name>
        <dbReference type="ChEBI" id="CHEBI:24875"/>
    </ligand>
</feature>
<feature type="binding site" evidence="2">
    <location>
        <position position="60"/>
    </location>
    <ligand>
        <name>Fe cation</name>
        <dbReference type="ChEBI" id="CHEBI:24875"/>
    </ligand>
</feature>
<dbReference type="CDD" id="cd02247">
    <property type="entry name" value="cupin_pirin_C"/>
    <property type="match status" value="1"/>
</dbReference>
<dbReference type="AlphaFoldDB" id="A0A6L8WA91"/>
<dbReference type="InterPro" id="IPR014710">
    <property type="entry name" value="RmlC-like_jellyroll"/>
</dbReference>
<evidence type="ECO:0000313" key="6">
    <source>
        <dbReference type="EMBL" id="MZR31392.1"/>
    </source>
</evidence>
<dbReference type="CDD" id="cd02909">
    <property type="entry name" value="cupin_pirin_N"/>
    <property type="match status" value="1"/>
</dbReference>
<evidence type="ECO:0008006" key="8">
    <source>
        <dbReference type="Google" id="ProtNLM"/>
    </source>
</evidence>
<dbReference type="EMBL" id="WTUW01000002">
    <property type="protein sequence ID" value="MZR31392.1"/>
    <property type="molecule type" value="Genomic_DNA"/>
</dbReference>
<keyword evidence="2" id="KW-0479">Metal-binding</keyword>
<dbReference type="InterPro" id="IPR011051">
    <property type="entry name" value="RmlC_Cupin_sf"/>
</dbReference>
<dbReference type="PANTHER" id="PTHR13903:SF8">
    <property type="entry name" value="PIRIN"/>
    <property type="match status" value="1"/>
</dbReference>
<dbReference type="Gene3D" id="2.60.120.10">
    <property type="entry name" value="Jelly Rolls"/>
    <property type="match status" value="2"/>
</dbReference>
<keyword evidence="7" id="KW-1185">Reference proteome</keyword>
<dbReference type="Proteomes" id="UP000476030">
    <property type="component" value="Unassembled WGS sequence"/>
</dbReference>
<comment type="caution">
    <text evidence="6">The sequence shown here is derived from an EMBL/GenBank/DDBJ whole genome shotgun (WGS) entry which is preliminary data.</text>
</comment>
<accession>A0A6L8WA91</accession>
<feature type="domain" description="Pirin N-terminal" evidence="4">
    <location>
        <begin position="22"/>
        <end position="122"/>
    </location>
</feature>
<evidence type="ECO:0000256" key="1">
    <source>
        <dbReference type="ARBA" id="ARBA00008416"/>
    </source>
</evidence>
<evidence type="ECO:0000256" key="2">
    <source>
        <dbReference type="PIRSR" id="PIRSR006232-1"/>
    </source>
</evidence>
<evidence type="ECO:0000259" key="5">
    <source>
        <dbReference type="Pfam" id="PF05726"/>
    </source>
</evidence>
<keyword evidence="2" id="KW-0408">Iron</keyword>
<evidence type="ECO:0000259" key="4">
    <source>
        <dbReference type="Pfam" id="PF02678"/>
    </source>
</evidence>
<comment type="similarity">
    <text evidence="1 3">Belongs to the pirin family.</text>
</comment>
<feature type="binding site" evidence="2">
    <location>
        <position position="62"/>
    </location>
    <ligand>
        <name>Fe cation</name>
        <dbReference type="ChEBI" id="CHEBI:24875"/>
    </ligand>
</feature>
<name>A0A6L8WA91_9PROT</name>
<evidence type="ECO:0000256" key="3">
    <source>
        <dbReference type="RuleBase" id="RU003457"/>
    </source>
</evidence>
<protein>
    <recommendedName>
        <fullName evidence="8">Quercetin 2,3-dioxygenase</fullName>
    </recommendedName>
</protein>
<feature type="domain" description="Pirin C-terminal" evidence="5">
    <location>
        <begin position="180"/>
        <end position="279"/>
    </location>
</feature>
<proteinExistence type="inferred from homology"/>
<dbReference type="GO" id="GO:0046872">
    <property type="term" value="F:metal ion binding"/>
    <property type="evidence" value="ECO:0007669"/>
    <property type="project" value="UniProtKB-KW"/>
</dbReference>
<comment type="cofactor">
    <cofactor evidence="2">
        <name>Fe cation</name>
        <dbReference type="ChEBI" id="CHEBI:24875"/>
    </cofactor>
    <text evidence="2">Binds 1 Fe cation per subunit.</text>
</comment>
<dbReference type="RefSeq" id="WP_161315899.1">
    <property type="nucleotide sequence ID" value="NZ_WTUW01000002.1"/>
</dbReference>
<feature type="binding site" evidence="2">
    <location>
        <position position="106"/>
    </location>
    <ligand>
        <name>Fe cation</name>
        <dbReference type="ChEBI" id="CHEBI:24875"/>
    </ligand>
</feature>
<dbReference type="InterPro" id="IPR012093">
    <property type="entry name" value="Pirin"/>
</dbReference>
<reference evidence="6 7" key="1">
    <citation type="submission" date="2019-12" db="EMBL/GenBank/DDBJ databases">
        <title>Snethiella sp. nov. sp. isolated from sea sand.</title>
        <authorList>
            <person name="Kim J."/>
            <person name="Jeong S.E."/>
            <person name="Jung H.S."/>
            <person name="Jeon C.O."/>
        </authorList>
    </citation>
    <scope>NUCLEOTIDE SEQUENCE [LARGE SCALE GENOMIC DNA]</scope>
    <source>
        <strain evidence="6 7">DP05</strain>
    </source>
</reference>